<keyword evidence="1" id="KW-0472">Membrane</keyword>
<dbReference type="Proteomes" id="UP001501676">
    <property type="component" value="Unassembled WGS sequence"/>
</dbReference>
<keyword evidence="3" id="KW-1185">Reference proteome</keyword>
<keyword evidence="1" id="KW-1133">Transmembrane helix</keyword>
<reference evidence="3" key="1">
    <citation type="journal article" date="2019" name="Int. J. Syst. Evol. Microbiol.">
        <title>The Global Catalogue of Microorganisms (GCM) 10K type strain sequencing project: providing services to taxonomists for standard genome sequencing and annotation.</title>
        <authorList>
            <consortium name="The Broad Institute Genomics Platform"/>
            <consortium name="The Broad Institute Genome Sequencing Center for Infectious Disease"/>
            <person name="Wu L."/>
            <person name="Ma J."/>
        </authorList>
    </citation>
    <scope>NUCLEOTIDE SEQUENCE [LARGE SCALE GENOMIC DNA]</scope>
    <source>
        <strain evidence="3">JCM 9458</strain>
    </source>
</reference>
<comment type="caution">
    <text evidence="2">The sequence shown here is derived from an EMBL/GenBank/DDBJ whole genome shotgun (WGS) entry which is preliminary data.</text>
</comment>
<accession>A0ABP6T176</accession>
<dbReference type="RefSeq" id="WP_345729443.1">
    <property type="nucleotide sequence ID" value="NZ_BAAAYN010000023.1"/>
</dbReference>
<gene>
    <name evidence="2" type="ORF">GCM10020369_37750</name>
</gene>
<name>A0ABP6T176_9ACTN</name>
<organism evidence="2 3">
    <name type="scientific">Cryptosporangium minutisporangium</name>
    <dbReference type="NCBI Taxonomy" id="113569"/>
    <lineage>
        <taxon>Bacteria</taxon>
        <taxon>Bacillati</taxon>
        <taxon>Actinomycetota</taxon>
        <taxon>Actinomycetes</taxon>
        <taxon>Cryptosporangiales</taxon>
        <taxon>Cryptosporangiaceae</taxon>
        <taxon>Cryptosporangium</taxon>
    </lineage>
</organism>
<proteinExistence type="predicted"/>
<evidence type="ECO:0000313" key="3">
    <source>
        <dbReference type="Proteomes" id="UP001501676"/>
    </source>
</evidence>
<evidence type="ECO:0000313" key="2">
    <source>
        <dbReference type="EMBL" id="GAA3389061.1"/>
    </source>
</evidence>
<feature type="transmembrane region" description="Helical" evidence="1">
    <location>
        <begin position="9"/>
        <end position="30"/>
    </location>
</feature>
<keyword evidence="1" id="KW-0812">Transmembrane</keyword>
<protein>
    <submittedName>
        <fullName evidence="2">Uncharacterized protein</fullName>
    </submittedName>
</protein>
<dbReference type="EMBL" id="BAAAYN010000023">
    <property type="protein sequence ID" value="GAA3389061.1"/>
    <property type="molecule type" value="Genomic_DNA"/>
</dbReference>
<evidence type="ECO:0000256" key="1">
    <source>
        <dbReference type="SAM" id="Phobius"/>
    </source>
</evidence>
<sequence length="339" mass="36813">MTTDSLRSAVAGVAVTLAIVLTGFLLAPFISGIEPVGVTPGGHGGPIDLAVKDGQQIRTADTTITVPENVTDATVTEFRGGFLGLQFATLTWIRPDASTEVVADEVRTYVVDNTGTRVAWRAGPSIGRAELRNGRLVRERRPINEIPEDAQPYLLTGAELVLRRPGTGTFGQEGYVAPSFGFVPWDGGTSIWPTDLAAVFGSVLNDTYVLEQMRTTGDQSARTGCLTYSVAPASAPTQQRCDLNLRLDLQRWSLSPSGRYFGDAAGPTDAPYGVLFTVGEKLTSAVWRRGPVPDRAPLWDDDTMVFTSNEQLYLWRPGHDPEKLDGFDQDTLIPRPFER</sequence>